<dbReference type="AlphaFoldDB" id="A0AAJ2R8A2"/>
<evidence type="ECO:0000313" key="3">
    <source>
        <dbReference type="Proteomes" id="UP001287445"/>
    </source>
</evidence>
<evidence type="ECO:0000313" key="2">
    <source>
        <dbReference type="EMBL" id="MDX4957823.1"/>
    </source>
</evidence>
<feature type="compositionally biased region" description="Low complexity" evidence="1">
    <location>
        <begin position="171"/>
        <end position="190"/>
    </location>
</feature>
<dbReference type="RefSeq" id="WP_319076901.1">
    <property type="nucleotide sequence ID" value="NZ_JAWWMZ010000021.1"/>
</dbReference>
<name>A0AAJ2R8A2_DELAC</name>
<feature type="region of interest" description="Disordered" evidence="1">
    <location>
        <begin position="74"/>
        <end position="114"/>
    </location>
</feature>
<protein>
    <submittedName>
        <fullName evidence="2">Uncharacterized protein</fullName>
    </submittedName>
</protein>
<gene>
    <name evidence="2" type="ORF">SGN30_30765</name>
</gene>
<dbReference type="EMBL" id="JAWWMZ010000021">
    <property type="protein sequence ID" value="MDX4957823.1"/>
    <property type="molecule type" value="Genomic_DNA"/>
</dbReference>
<dbReference type="Proteomes" id="UP001287445">
    <property type="component" value="Unassembled WGS sequence"/>
</dbReference>
<feature type="compositionally biased region" description="Low complexity" evidence="1">
    <location>
        <begin position="211"/>
        <end position="223"/>
    </location>
</feature>
<organism evidence="2 3">
    <name type="scientific">Delftia acidovorans</name>
    <name type="common">Pseudomonas acidovorans</name>
    <name type="synonym">Comamonas acidovorans</name>
    <dbReference type="NCBI Taxonomy" id="80866"/>
    <lineage>
        <taxon>Bacteria</taxon>
        <taxon>Pseudomonadati</taxon>
        <taxon>Pseudomonadota</taxon>
        <taxon>Betaproteobacteria</taxon>
        <taxon>Burkholderiales</taxon>
        <taxon>Comamonadaceae</taxon>
        <taxon>Delftia</taxon>
    </lineage>
</organism>
<reference evidence="2" key="1">
    <citation type="submission" date="2023-11" db="EMBL/GenBank/DDBJ databases">
        <title>Identification and selenium tolerance of Delftia acidovorans R3-25.</title>
        <authorList>
            <person name="Zhang S."/>
            <person name="Liu Y."/>
            <person name="Guo Y."/>
        </authorList>
    </citation>
    <scope>NUCLEOTIDE SEQUENCE</scope>
    <source>
        <strain evidence="2">R3-25</strain>
    </source>
</reference>
<comment type="caution">
    <text evidence="2">The sequence shown here is derived from an EMBL/GenBank/DDBJ whole genome shotgun (WGS) entry which is preliminary data.</text>
</comment>
<feature type="region of interest" description="Disordered" evidence="1">
    <location>
        <begin position="171"/>
        <end position="223"/>
    </location>
</feature>
<feature type="compositionally biased region" description="Polar residues" evidence="1">
    <location>
        <begin position="100"/>
        <end position="111"/>
    </location>
</feature>
<feature type="compositionally biased region" description="Polar residues" evidence="1">
    <location>
        <begin position="77"/>
        <end position="93"/>
    </location>
</feature>
<evidence type="ECO:0000256" key="1">
    <source>
        <dbReference type="SAM" id="MobiDB-lite"/>
    </source>
</evidence>
<proteinExistence type="predicted"/>
<accession>A0AAJ2R8A2</accession>
<sequence>MAVSLAGIALLGYLQYGPSIRQVPDLLGTNLPTVGTIEPSGPDEFRAPIDPRLGGLDQLGISALETATGPDELAVAQPSQPQQQTPVASTAETSVGVAPTVQSPAASSTASDPELAARMQRMEAMMIELSQQLARMREQDSKARATAPAVVQAAPAPATAGAVAPAQSSAPAAAPAATEPNTARPTAAAPRVMVKAPPLRAATSRPAGQQKAAASKAVPAEKPAAPALSGQLIAVDMWNGEPSVVVASGIPGDRRMRVLRPGDVVNGMALKSADPVSRTATFVAPGSPGLTLSVSQGG</sequence>